<organism evidence="1">
    <name type="scientific">Arundo donax</name>
    <name type="common">Giant reed</name>
    <name type="synonym">Donax arundinaceus</name>
    <dbReference type="NCBI Taxonomy" id="35708"/>
    <lineage>
        <taxon>Eukaryota</taxon>
        <taxon>Viridiplantae</taxon>
        <taxon>Streptophyta</taxon>
        <taxon>Embryophyta</taxon>
        <taxon>Tracheophyta</taxon>
        <taxon>Spermatophyta</taxon>
        <taxon>Magnoliopsida</taxon>
        <taxon>Liliopsida</taxon>
        <taxon>Poales</taxon>
        <taxon>Poaceae</taxon>
        <taxon>PACMAD clade</taxon>
        <taxon>Arundinoideae</taxon>
        <taxon>Arundineae</taxon>
        <taxon>Arundo</taxon>
    </lineage>
</organism>
<dbReference type="AlphaFoldDB" id="A0A0A8Y9F2"/>
<dbReference type="EMBL" id="GBRH01274929">
    <property type="protein sequence ID" value="JAD22966.1"/>
    <property type="molecule type" value="Transcribed_RNA"/>
</dbReference>
<reference evidence="1" key="2">
    <citation type="journal article" date="2015" name="Data Brief">
        <title>Shoot transcriptome of the giant reed, Arundo donax.</title>
        <authorList>
            <person name="Barrero R.A."/>
            <person name="Guerrero F.D."/>
            <person name="Moolhuijzen P."/>
            <person name="Goolsby J.A."/>
            <person name="Tidwell J."/>
            <person name="Bellgard S.E."/>
            <person name="Bellgard M.I."/>
        </authorList>
    </citation>
    <scope>NUCLEOTIDE SEQUENCE</scope>
    <source>
        <tissue evidence="1">Shoot tissue taken approximately 20 cm above the soil surface</tissue>
    </source>
</reference>
<name>A0A0A8Y9F2_ARUDO</name>
<sequence>MSRTFLIFSLVTSACFLDP</sequence>
<accession>A0A0A8Y9F2</accession>
<evidence type="ECO:0000313" key="1">
    <source>
        <dbReference type="EMBL" id="JAD22966.1"/>
    </source>
</evidence>
<proteinExistence type="predicted"/>
<reference evidence="1" key="1">
    <citation type="submission" date="2014-09" db="EMBL/GenBank/DDBJ databases">
        <authorList>
            <person name="Magalhaes I.L.F."/>
            <person name="Oliveira U."/>
            <person name="Santos F.R."/>
            <person name="Vidigal T.H.D.A."/>
            <person name="Brescovit A.D."/>
            <person name="Santos A.J."/>
        </authorList>
    </citation>
    <scope>NUCLEOTIDE SEQUENCE</scope>
    <source>
        <tissue evidence="1">Shoot tissue taken approximately 20 cm above the soil surface</tissue>
    </source>
</reference>
<protein>
    <submittedName>
        <fullName evidence="1">Uncharacterized protein</fullName>
    </submittedName>
</protein>
<dbReference type="PROSITE" id="PS51257">
    <property type="entry name" value="PROKAR_LIPOPROTEIN"/>
    <property type="match status" value="1"/>
</dbReference>